<sequence length="218" mass="25017">MDLVHKKIRAIFPYLRVSNITASYGCEMTGHFAIDPHPGPINSHMNNFISPLQPRPAVDKDCEEITRLRQELADYSNVLEKMGMTAEKLRRDGFGEQKCFECFVVEDTTTKTADGRAFLWGYALYFYTYSTWVGRVLFLEDLYVSAVYRGRGIGSKLFQTVAKAGITQGCERMKWEAYSWNKPSIDFYKNRGACDVTASENLNVFQMNRQELEHLSKS</sequence>
<organism evidence="5 6">
    <name type="scientific">Mizuhopecten yessoensis</name>
    <name type="common">Japanese scallop</name>
    <name type="synonym">Patinopecten yessoensis</name>
    <dbReference type="NCBI Taxonomy" id="6573"/>
    <lineage>
        <taxon>Eukaryota</taxon>
        <taxon>Metazoa</taxon>
        <taxon>Spiralia</taxon>
        <taxon>Lophotrochozoa</taxon>
        <taxon>Mollusca</taxon>
        <taxon>Bivalvia</taxon>
        <taxon>Autobranchia</taxon>
        <taxon>Pteriomorphia</taxon>
        <taxon>Pectinida</taxon>
        <taxon>Pectinoidea</taxon>
        <taxon>Pectinidae</taxon>
        <taxon>Mizuhopecten</taxon>
    </lineage>
</organism>
<evidence type="ECO:0000313" key="5">
    <source>
        <dbReference type="EMBL" id="OWF44449.1"/>
    </source>
</evidence>
<evidence type="ECO:0000256" key="2">
    <source>
        <dbReference type="ARBA" id="ARBA00022679"/>
    </source>
</evidence>
<evidence type="ECO:0000259" key="4">
    <source>
        <dbReference type="PROSITE" id="PS51186"/>
    </source>
</evidence>
<keyword evidence="2 5" id="KW-0808">Transferase</keyword>
<proteinExistence type="inferred from homology"/>
<dbReference type="AlphaFoldDB" id="A0A210Q6Y3"/>
<protein>
    <submittedName>
        <fullName evidence="5">Diamine acetyltransferase 2</fullName>
    </submittedName>
</protein>
<dbReference type="PANTHER" id="PTHR10545:SF29">
    <property type="entry name" value="GH14572P-RELATED"/>
    <property type="match status" value="1"/>
</dbReference>
<dbReference type="PANTHER" id="PTHR10545">
    <property type="entry name" value="DIAMINE N-ACETYLTRANSFERASE"/>
    <property type="match status" value="1"/>
</dbReference>
<comment type="similarity">
    <text evidence="1">Belongs to the acetyltransferase family.</text>
</comment>
<keyword evidence="6" id="KW-1185">Reference proteome</keyword>
<name>A0A210Q6Y3_MIZYE</name>
<dbReference type="InterPro" id="IPR000182">
    <property type="entry name" value="GNAT_dom"/>
</dbReference>
<dbReference type="FunFam" id="3.40.630.30:FF:000064">
    <property type="entry name" value="GNAT family acetyltransferase"/>
    <property type="match status" value="1"/>
</dbReference>
<reference evidence="5 6" key="1">
    <citation type="journal article" date="2017" name="Nat. Ecol. Evol.">
        <title>Scallop genome provides insights into evolution of bilaterian karyotype and development.</title>
        <authorList>
            <person name="Wang S."/>
            <person name="Zhang J."/>
            <person name="Jiao W."/>
            <person name="Li J."/>
            <person name="Xun X."/>
            <person name="Sun Y."/>
            <person name="Guo X."/>
            <person name="Huan P."/>
            <person name="Dong B."/>
            <person name="Zhang L."/>
            <person name="Hu X."/>
            <person name="Sun X."/>
            <person name="Wang J."/>
            <person name="Zhao C."/>
            <person name="Wang Y."/>
            <person name="Wang D."/>
            <person name="Huang X."/>
            <person name="Wang R."/>
            <person name="Lv J."/>
            <person name="Li Y."/>
            <person name="Zhang Z."/>
            <person name="Liu B."/>
            <person name="Lu W."/>
            <person name="Hui Y."/>
            <person name="Liang J."/>
            <person name="Zhou Z."/>
            <person name="Hou R."/>
            <person name="Li X."/>
            <person name="Liu Y."/>
            <person name="Li H."/>
            <person name="Ning X."/>
            <person name="Lin Y."/>
            <person name="Zhao L."/>
            <person name="Xing Q."/>
            <person name="Dou J."/>
            <person name="Li Y."/>
            <person name="Mao J."/>
            <person name="Guo H."/>
            <person name="Dou H."/>
            <person name="Li T."/>
            <person name="Mu C."/>
            <person name="Jiang W."/>
            <person name="Fu Q."/>
            <person name="Fu X."/>
            <person name="Miao Y."/>
            <person name="Liu J."/>
            <person name="Yu Q."/>
            <person name="Li R."/>
            <person name="Liao H."/>
            <person name="Li X."/>
            <person name="Kong Y."/>
            <person name="Jiang Z."/>
            <person name="Chourrout D."/>
            <person name="Li R."/>
            <person name="Bao Z."/>
        </authorList>
    </citation>
    <scope>NUCLEOTIDE SEQUENCE [LARGE SCALE GENOMIC DNA]</scope>
    <source>
        <strain evidence="5 6">PY_sf001</strain>
    </source>
</reference>
<dbReference type="Pfam" id="PF00583">
    <property type="entry name" value="Acetyltransf_1"/>
    <property type="match status" value="1"/>
</dbReference>
<evidence type="ECO:0000256" key="1">
    <source>
        <dbReference type="ARBA" id="ARBA00008694"/>
    </source>
</evidence>
<dbReference type="STRING" id="6573.A0A210Q6Y3"/>
<gene>
    <name evidence="5" type="ORF">KP79_PYT20465</name>
</gene>
<evidence type="ECO:0000313" key="6">
    <source>
        <dbReference type="Proteomes" id="UP000242188"/>
    </source>
</evidence>
<feature type="domain" description="N-acetyltransferase" evidence="4">
    <location>
        <begin position="52"/>
        <end position="210"/>
    </location>
</feature>
<dbReference type="InterPro" id="IPR051016">
    <property type="entry name" value="Diverse_Substrate_AcTransf"/>
</dbReference>
<dbReference type="Gene3D" id="3.40.630.30">
    <property type="match status" value="1"/>
</dbReference>
<dbReference type="GO" id="GO:0008080">
    <property type="term" value="F:N-acetyltransferase activity"/>
    <property type="evidence" value="ECO:0007669"/>
    <property type="project" value="TreeGrafter"/>
</dbReference>
<evidence type="ECO:0000256" key="3">
    <source>
        <dbReference type="ARBA" id="ARBA00023315"/>
    </source>
</evidence>
<dbReference type="CDD" id="cd04301">
    <property type="entry name" value="NAT_SF"/>
    <property type="match status" value="1"/>
</dbReference>
<dbReference type="InterPro" id="IPR016181">
    <property type="entry name" value="Acyl_CoA_acyltransferase"/>
</dbReference>
<dbReference type="EMBL" id="NEDP02004782">
    <property type="protein sequence ID" value="OWF44449.1"/>
    <property type="molecule type" value="Genomic_DNA"/>
</dbReference>
<keyword evidence="3" id="KW-0012">Acyltransferase</keyword>
<dbReference type="PROSITE" id="PS51186">
    <property type="entry name" value="GNAT"/>
    <property type="match status" value="1"/>
</dbReference>
<accession>A0A210Q6Y3</accession>
<dbReference type="SUPFAM" id="SSF55729">
    <property type="entry name" value="Acyl-CoA N-acyltransferases (Nat)"/>
    <property type="match status" value="1"/>
</dbReference>
<dbReference type="Proteomes" id="UP000242188">
    <property type="component" value="Unassembled WGS sequence"/>
</dbReference>
<comment type="caution">
    <text evidence="5">The sequence shown here is derived from an EMBL/GenBank/DDBJ whole genome shotgun (WGS) entry which is preliminary data.</text>
</comment>
<dbReference type="OrthoDB" id="7305308at2759"/>